<feature type="region of interest" description="Disordered" evidence="1">
    <location>
        <begin position="12"/>
        <end position="54"/>
    </location>
</feature>
<gene>
    <name evidence="2" type="ORF">V3391_07350</name>
</gene>
<name>A0ABU7WFU0_9GAMM</name>
<evidence type="ECO:0000313" key="3">
    <source>
        <dbReference type="Proteomes" id="UP001358324"/>
    </source>
</evidence>
<sequence length="54" mass="5698">MSRMHAIVDAAAHLAPSVAPRPTREPGTGYGASSSYGAPRSYVTHTSPSRFRIA</sequence>
<accession>A0ABU7WFU0</accession>
<evidence type="ECO:0000313" key="2">
    <source>
        <dbReference type="EMBL" id="MEF3082029.1"/>
    </source>
</evidence>
<dbReference type="EMBL" id="JAZHBM010000002">
    <property type="protein sequence ID" value="MEF3082029.1"/>
    <property type="molecule type" value="Genomic_DNA"/>
</dbReference>
<proteinExistence type="predicted"/>
<dbReference type="Proteomes" id="UP001358324">
    <property type="component" value="Unassembled WGS sequence"/>
</dbReference>
<reference evidence="2 3" key="1">
    <citation type="submission" date="2024-01" db="EMBL/GenBank/DDBJ databases">
        <title>Novel species of the genus Luteimonas isolated from rivers.</title>
        <authorList>
            <person name="Lu H."/>
        </authorList>
    </citation>
    <scope>NUCLEOTIDE SEQUENCE [LARGE SCALE GENOMIC DNA]</scope>
    <source>
        <strain evidence="2 3">SMYT11W</strain>
    </source>
</reference>
<keyword evidence="3" id="KW-1185">Reference proteome</keyword>
<dbReference type="RefSeq" id="WP_332077788.1">
    <property type="nucleotide sequence ID" value="NZ_JAZHBM010000002.1"/>
</dbReference>
<organism evidence="2 3">
    <name type="scientific">Luteimonas flava</name>
    <dbReference type="NCBI Taxonomy" id="3115822"/>
    <lineage>
        <taxon>Bacteria</taxon>
        <taxon>Pseudomonadati</taxon>
        <taxon>Pseudomonadota</taxon>
        <taxon>Gammaproteobacteria</taxon>
        <taxon>Lysobacterales</taxon>
        <taxon>Lysobacteraceae</taxon>
        <taxon>Luteimonas</taxon>
    </lineage>
</organism>
<feature type="compositionally biased region" description="Polar residues" evidence="1">
    <location>
        <begin position="43"/>
        <end position="54"/>
    </location>
</feature>
<comment type="caution">
    <text evidence="2">The sequence shown here is derived from an EMBL/GenBank/DDBJ whole genome shotgun (WGS) entry which is preliminary data.</text>
</comment>
<protein>
    <submittedName>
        <fullName evidence="2">Uncharacterized protein</fullName>
    </submittedName>
</protein>
<evidence type="ECO:0000256" key="1">
    <source>
        <dbReference type="SAM" id="MobiDB-lite"/>
    </source>
</evidence>